<evidence type="ECO:0000313" key="3">
    <source>
        <dbReference type="Proteomes" id="UP000243904"/>
    </source>
</evidence>
<evidence type="ECO:0000259" key="1">
    <source>
        <dbReference type="Pfam" id="PF01261"/>
    </source>
</evidence>
<reference evidence="3" key="1">
    <citation type="submission" date="2016-10" db="EMBL/GenBank/DDBJ databases">
        <authorList>
            <person name="Varghese N."/>
            <person name="Submissions S."/>
        </authorList>
    </citation>
    <scope>NUCLEOTIDE SEQUENCE [LARGE SCALE GENOMIC DNA]</scope>
    <source>
        <strain evidence="3">GAS369</strain>
    </source>
</reference>
<name>A0A1H2BIV5_9BRAD</name>
<protein>
    <submittedName>
        <fullName evidence="2">Sugar phosphate isomerase/epimerase</fullName>
    </submittedName>
</protein>
<dbReference type="SUPFAM" id="SSF51658">
    <property type="entry name" value="Xylose isomerase-like"/>
    <property type="match status" value="1"/>
</dbReference>
<dbReference type="GO" id="GO:0016853">
    <property type="term" value="F:isomerase activity"/>
    <property type="evidence" value="ECO:0007669"/>
    <property type="project" value="UniProtKB-KW"/>
</dbReference>
<dbReference type="InterPro" id="IPR036237">
    <property type="entry name" value="Xyl_isomerase-like_sf"/>
</dbReference>
<dbReference type="RefSeq" id="WP_167559002.1">
    <property type="nucleotide sequence ID" value="NZ_LT629750.1"/>
</dbReference>
<dbReference type="EMBL" id="LT629750">
    <property type="protein sequence ID" value="SDT58007.1"/>
    <property type="molecule type" value="Genomic_DNA"/>
</dbReference>
<sequence length="301" mass="34481">MRLGCIFLAPQSLAELDAMAETLDVYGLSAIIAPKTFGDFTEDEAYAYGERARALGLVVGETGLWENFLTDDKELRANRIERFRRLLRNADIAGIRSANTLVGTKHASDRPLFPHAYNFTKECRAEFREIVLRILDGLELKNTKYGIEPWYTTFFYQPEDIMEFIVSVGHPRFGLHMDQGNMISHASFYNTTAMIEKTFALLKDDVVSVHIKDIQWEGAHFGLRWNEVPLGEGTMDIATYLRHITTLDSDMTCYLEHFYEERDYALNFARLHHIARGEGLSFLPRQPLKSERIVTGKFPKG</sequence>
<dbReference type="Pfam" id="PF01261">
    <property type="entry name" value="AP_endonuc_2"/>
    <property type="match status" value="1"/>
</dbReference>
<organism evidence="2 3">
    <name type="scientific">Bradyrhizobium canariense</name>
    <dbReference type="NCBI Taxonomy" id="255045"/>
    <lineage>
        <taxon>Bacteria</taxon>
        <taxon>Pseudomonadati</taxon>
        <taxon>Pseudomonadota</taxon>
        <taxon>Alphaproteobacteria</taxon>
        <taxon>Hyphomicrobiales</taxon>
        <taxon>Nitrobacteraceae</taxon>
        <taxon>Bradyrhizobium</taxon>
    </lineage>
</organism>
<keyword evidence="2" id="KW-0413">Isomerase</keyword>
<accession>A0A1H2BIV5</accession>
<dbReference type="AlphaFoldDB" id="A0A1H2BIV5"/>
<keyword evidence="3" id="KW-1185">Reference proteome</keyword>
<dbReference type="InterPro" id="IPR013022">
    <property type="entry name" value="Xyl_isomerase-like_TIM-brl"/>
</dbReference>
<dbReference type="Gene3D" id="3.20.20.150">
    <property type="entry name" value="Divalent-metal-dependent TIM barrel enzymes"/>
    <property type="match status" value="1"/>
</dbReference>
<dbReference type="PANTHER" id="PTHR12110">
    <property type="entry name" value="HYDROXYPYRUVATE ISOMERASE"/>
    <property type="match status" value="1"/>
</dbReference>
<feature type="domain" description="Xylose isomerase-like TIM barrel" evidence="1">
    <location>
        <begin position="37"/>
        <end position="261"/>
    </location>
</feature>
<dbReference type="Proteomes" id="UP000243904">
    <property type="component" value="Chromosome I"/>
</dbReference>
<dbReference type="InterPro" id="IPR050312">
    <property type="entry name" value="IolE/XylAMocC-like"/>
</dbReference>
<gene>
    <name evidence="2" type="ORF">SAMN05444158_7214</name>
</gene>
<proteinExistence type="predicted"/>
<evidence type="ECO:0000313" key="2">
    <source>
        <dbReference type="EMBL" id="SDT58007.1"/>
    </source>
</evidence>